<dbReference type="GeneID" id="25363242"/>
<feature type="compositionally biased region" description="Basic and acidic residues" evidence="1">
    <location>
        <begin position="105"/>
        <end position="114"/>
    </location>
</feature>
<keyword evidence="3" id="KW-1185">Reference proteome</keyword>
<evidence type="ECO:0000313" key="2">
    <source>
        <dbReference type="EMBL" id="KEQ94264.1"/>
    </source>
</evidence>
<gene>
    <name evidence="2" type="ORF">AUEXF2481DRAFT_264164</name>
</gene>
<dbReference type="AlphaFoldDB" id="A0A074YDZ0"/>
<feature type="region of interest" description="Disordered" evidence="1">
    <location>
        <begin position="291"/>
        <end position="312"/>
    </location>
</feature>
<feature type="compositionally biased region" description="Polar residues" evidence="1">
    <location>
        <begin position="67"/>
        <end position="88"/>
    </location>
</feature>
<accession>A0A074YDZ0</accession>
<name>A0A074YDZ0_AURSE</name>
<feature type="compositionally biased region" description="Acidic residues" evidence="1">
    <location>
        <begin position="154"/>
        <end position="171"/>
    </location>
</feature>
<dbReference type="HOGENOM" id="CLU_743908_0_0_1"/>
<feature type="compositionally biased region" description="Polar residues" evidence="1">
    <location>
        <begin position="184"/>
        <end position="193"/>
    </location>
</feature>
<feature type="compositionally biased region" description="Basic and acidic residues" evidence="1">
    <location>
        <begin position="172"/>
        <end position="181"/>
    </location>
</feature>
<protein>
    <submittedName>
        <fullName evidence="2">Uncharacterized protein</fullName>
    </submittedName>
</protein>
<dbReference type="OrthoDB" id="3896382at2759"/>
<proteinExistence type="predicted"/>
<sequence>MWQDTIAEIVTAEGFRAMHLLGAQRYYASLRQDQEGDHDTVRASVEASVALNTTELVDDSHGREVDSQPTKTLTRAHSWASSQSSNYQHSDDDIEVDKARRKARNEKIRSDERWTIASRNPGSEGKSGSEGRESAQPVDIRSDQALDDIHDNNPDDDDDEEEDDAEDAQDQDQDKTRDDTPRTLSTHSKSSESMQRRRFGMFASNPTPVAEMDFVDLTDEPQPSLRDLVRQGRMETESEQISTTQKKPRYDLRVRRQPVTYNEKRTSGKSTVDTKNRKKAYFDLELEHTARETRPRRQTRSMTASRRKLKTAPRVRAKVEVVIPAAGDRSAWKTIPSPLPKRRQSSFAEKMIRQSNTAAMARLLLQVKVASV</sequence>
<dbReference type="RefSeq" id="XP_013342983.1">
    <property type="nucleotide sequence ID" value="XM_013487529.1"/>
</dbReference>
<dbReference type="InParanoid" id="A0A074YDZ0"/>
<dbReference type="Proteomes" id="UP000030641">
    <property type="component" value="Unassembled WGS sequence"/>
</dbReference>
<reference evidence="2 3" key="1">
    <citation type="journal article" date="2014" name="BMC Genomics">
        <title>Genome sequencing of four Aureobasidium pullulans varieties: biotechnological potential, stress tolerance, and description of new species.</title>
        <authorList>
            <person name="Gostin Ar C."/>
            <person name="Ohm R.A."/>
            <person name="Kogej T."/>
            <person name="Sonjak S."/>
            <person name="Turk M."/>
            <person name="Zajc J."/>
            <person name="Zalar P."/>
            <person name="Grube M."/>
            <person name="Sun H."/>
            <person name="Han J."/>
            <person name="Sharma A."/>
            <person name="Chiniquy J."/>
            <person name="Ngan C.Y."/>
            <person name="Lipzen A."/>
            <person name="Barry K."/>
            <person name="Grigoriev I.V."/>
            <person name="Gunde-Cimerman N."/>
        </authorList>
    </citation>
    <scope>NUCLEOTIDE SEQUENCE [LARGE SCALE GENOMIC DNA]</scope>
    <source>
        <strain evidence="2 3">EXF-2481</strain>
    </source>
</reference>
<feature type="compositionally biased region" description="Basic residues" evidence="1">
    <location>
        <begin position="296"/>
        <end position="312"/>
    </location>
</feature>
<feature type="compositionally biased region" description="Basic and acidic residues" evidence="1">
    <location>
        <begin position="140"/>
        <end position="153"/>
    </location>
</feature>
<organism evidence="2 3">
    <name type="scientific">Aureobasidium subglaciale (strain EXF-2481)</name>
    <name type="common">Aureobasidium pullulans var. subglaciale</name>
    <dbReference type="NCBI Taxonomy" id="1043005"/>
    <lineage>
        <taxon>Eukaryota</taxon>
        <taxon>Fungi</taxon>
        <taxon>Dikarya</taxon>
        <taxon>Ascomycota</taxon>
        <taxon>Pezizomycotina</taxon>
        <taxon>Dothideomycetes</taxon>
        <taxon>Dothideomycetidae</taxon>
        <taxon>Dothideales</taxon>
        <taxon>Saccotheciaceae</taxon>
        <taxon>Aureobasidium</taxon>
    </lineage>
</organism>
<dbReference type="EMBL" id="KL584762">
    <property type="protein sequence ID" value="KEQ94264.1"/>
    <property type="molecule type" value="Genomic_DNA"/>
</dbReference>
<evidence type="ECO:0000256" key="1">
    <source>
        <dbReference type="SAM" id="MobiDB-lite"/>
    </source>
</evidence>
<evidence type="ECO:0000313" key="3">
    <source>
        <dbReference type="Proteomes" id="UP000030641"/>
    </source>
</evidence>
<feature type="region of interest" description="Disordered" evidence="1">
    <location>
        <begin position="54"/>
        <end position="205"/>
    </location>
</feature>